<protein>
    <recommendedName>
        <fullName evidence="4">Calpain catalytic domain-containing protein</fullName>
    </recommendedName>
</protein>
<keyword evidence="3" id="KW-1185">Reference proteome</keyword>
<dbReference type="PRINTS" id="PR00704">
    <property type="entry name" value="CALPAIN"/>
</dbReference>
<evidence type="ECO:0000313" key="2">
    <source>
        <dbReference type="Ensembl" id="ENSPKIP00000033202.1"/>
    </source>
</evidence>
<evidence type="ECO:0000256" key="1">
    <source>
        <dbReference type="ARBA" id="ARBA00007623"/>
    </source>
</evidence>
<dbReference type="GO" id="GO:0004198">
    <property type="term" value="F:calcium-dependent cysteine-type endopeptidase activity"/>
    <property type="evidence" value="ECO:0007669"/>
    <property type="project" value="InterPro"/>
</dbReference>
<dbReference type="InterPro" id="IPR022684">
    <property type="entry name" value="Calpain_cysteine_protease"/>
</dbReference>
<comment type="similarity">
    <text evidence="1">Belongs to the peptidase C2 family.</text>
</comment>
<sequence length="60" mass="6695">MSSSAIPFRGQKYSELKQACIKDQKWFEDPEFPASKKSLFCKGSPPGVVVWKRPGVSHPA</sequence>
<evidence type="ECO:0000313" key="3">
    <source>
        <dbReference type="Proteomes" id="UP000261540"/>
    </source>
</evidence>
<reference evidence="2" key="1">
    <citation type="submission" date="2025-08" db="UniProtKB">
        <authorList>
            <consortium name="Ensembl"/>
        </authorList>
    </citation>
    <scope>IDENTIFICATION</scope>
</reference>
<dbReference type="InterPro" id="IPR038765">
    <property type="entry name" value="Papain-like_cys_pep_sf"/>
</dbReference>
<dbReference type="Proteomes" id="UP000261540">
    <property type="component" value="Unplaced"/>
</dbReference>
<dbReference type="AlphaFoldDB" id="A0A3B3SR84"/>
<reference evidence="2" key="2">
    <citation type="submission" date="2025-09" db="UniProtKB">
        <authorList>
            <consortium name="Ensembl"/>
        </authorList>
    </citation>
    <scope>IDENTIFICATION</scope>
</reference>
<dbReference type="Ensembl" id="ENSPKIT00000014088.1">
    <property type="protein sequence ID" value="ENSPKIP00000033202.1"/>
    <property type="gene ID" value="ENSPKIG00000013001.1"/>
</dbReference>
<dbReference type="SUPFAM" id="SSF54001">
    <property type="entry name" value="Cysteine proteinases"/>
    <property type="match status" value="1"/>
</dbReference>
<dbReference type="STRING" id="1676925.ENSPKIP00000033202"/>
<organism evidence="2 3">
    <name type="scientific">Paramormyrops kingsleyae</name>
    <dbReference type="NCBI Taxonomy" id="1676925"/>
    <lineage>
        <taxon>Eukaryota</taxon>
        <taxon>Metazoa</taxon>
        <taxon>Chordata</taxon>
        <taxon>Craniata</taxon>
        <taxon>Vertebrata</taxon>
        <taxon>Euteleostomi</taxon>
        <taxon>Actinopterygii</taxon>
        <taxon>Neopterygii</taxon>
        <taxon>Teleostei</taxon>
        <taxon>Osteoglossocephala</taxon>
        <taxon>Osteoglossomorpha</taxon>
        <taxon>Osteoglossiformes</taxon>
        <taxon>Mormyridae</taxon>
        <taxon>Paramormyrops</taxon>
    </lineage>
</organism>
<evidence type="ECO:0008006" key="4">
    <source>
        <dbReference type="Google" id="ProtNLM"/>
    </source>
</evidence>
<name>A0A3B3SR84_9TELE</name>
<dbReference type="GeneTree" id="ENSGT01030000235286"/>
<accession>A0A3B3SR84</accession>
<dbReference type="GO" id="GO:0006508">
    <property type="term" value="P:proteolysis"/>
    <property type="evidence" value="ECO:0007669"/>
    <property type="project" value="InterPro"/>
</dbReference>
<proteinExistence type="inferred from homology"/>